<sequence length="172" mass="18329">MLRQSGKRQRHIGMLLVAAATGWAIITGVPAESAGLVPPELVGKWGFAVAIGEYCADFNHCAPGSGGSISFDFKPDGRTTFALFQSGLVDGCGQIRSLELKDGRIKVNGGTIVFTPSAGTYKSVNDCRPDLTGTWKFDPSDLKPVSHHWRLEGGSLRITDSSGEASGVYSRR</sequence>
<dbReference type="Proteomes" id="UP000616151">
    <property type="component" value="Unassembled WGS sequence"/>
</dbReference>
<name>A0ACC5R357_9HYPH</name>
<organism evidence="1 2">
    <name type="scientific">Taklimakanibacter albus</name>
    <dbReference type="NCBI Taxonomy" id="2800327"/>
    <lineage>
        <taxon>Bacteria</taxon>
        <taxon>Pseudomonadati</taxon>
        <taxon>Pseudomonadota</taxon>
        <taxon>Alphaproteobacteria</taxon>
        <taxon>Hyphomicrobiales</taxon>
        <taxon>Aestuariivirgaceae</taxon>
        <taxon>Taklimakanibacter</taxon>
    </lineage>
</organism>
<protein>
    <submittedName>
        <fullName evidence="1">Uncharacterized protein</fullName>
    </submittedName>
</protein>
<dbReference type="EMBL" id="JAENHL010000006">
    <property type="protein sequence ID" value="MBK1866798.1"/>
    <property type="molecule type" value="Genomic_DNA"/>
</dbReference>
<evidence type="ECO:0000313" key="2">
    <source>
        <dbReference type="Proteomes" id="UP000616151"/>
    </source>
</evidence>
<reference evidence="1" key="1">
    <citation type="submission" date="2021-01" db="EMBL/GenBank/DDBJ databases">
        <authorList>
            <person name="Sun Q."/>
        </authorList>
    </citation>
    <scope>NUCLEOTIDE SEQUENCE</scope>
    <source>
        <strain evidence="1">YIM B02566</strain>
    </source>
</reference>
<gene>
    <name evidence="1" type="ORF">JHL16_10575</name>
</gene>
<comment type="caution">
    <text evidence="1">The sequence shown here is derived from an EMBL/GenBank/DDBJ whole genome shotgun (WGS) entry which is preliminary data.</text>
</comment>
<keyword evidence="2" id="KW-1185">Reference proteome</keyword>
<proteinExistence type="predicted"/>
<accession>A0ACC5R357</accession>
<evidence type="ECO:0000313" key="1">
    <source>
        <dbReference type="EMBL" id="MBK1866798.1"/>
    </source>
</evidence>